<evidence type="ECO:0000256" key="1">
    <source>
        <dbReference type="ARBA" id="ARBA00004496"/>
    </source>
</evidence>
<keyword evidence="9 11" id="KW-0030">Aminoacyl-tRNA synthetase</keyword>
<organism evidence="13 14">
    <name type="scientific">Brucella pituitosa</name>
    <dbReference type="NCBI Taxonomy" id="571256"/>
    <lineage>
        <taxon>Bacteria</taxon>
        <taxon>Pseudomonadati</taxon>
        <taxon>Pseudomonadota</taxon>
        <taxon>Alphaproteobacteria</taxon>
        <taxon>Hyphomicrobiales</taxon>
        <taxon>Brucellaceae</taxon>
        <taxon>Brucella/Ochrobactrum group</taxon>
        <taxon>Brucella</taxon>
    </lineage>
</organism>
<keyword evidence="4 11" id="KW-0963">Cytoplasm</keyword>
<protein>
    <recommendedName>
        <fullName evidence="11">Glycine--tRNA ligase beta subunit</fullName>
        <ecNumber evidence="11">6.1.1.14</ecNumber>
    </recommendedName>
    <alternativeName>
        <fullName evidence="11">Glycyl-tRNA synthetase beta subunit</fullName>
        <shortName evidence="11">GlyRS</shortName>
    </alternativeName>
</protein>
<evidence type="ECO:0000256" key="7">
    <source>
        <dbReference type="ARBA" id="ARBA00022840"/>
    </source>
</evidence>
<dbReference type="InterPro" id="IPR015944">
    <property type="entry name" value="Gly-tRNA-synth_bsu"/>
</dbReference>
<dbReference type="EC" id="6.1.1.14" evidence="11"/>
<comment type="similarity">
    <text evidence="2 11">Belongs to the class-II aminoacyl-tRNA synthetase family.</text>
</comment>
<evidence type="ECO:0000256" key="10">
    <source>
        <dbReference type="ARBA" id="ARBA00047937"/>
    </source>
</evidence>
<evidence type="ECO:0000256" key="3">
    <source>
        <dbReference type="ARBA" id="ARBA00011209"/>
    </source>
</evidence>
<name>A0ABS3JVR1_9HYPH</name>
<accession>A0ABS3JVR1</accession>
<dbReference type="SUPFAM" id="SSF109604">
    <property type="entry name" value="HD-domain/PDEase-like"/>
    <property type="match status" value="1"/>
</dbReference>
<dbReference type="InterPro" id="IPR008909">
    <property type="entry name" value="DALR_anticod-bd"/>
</dbReference>
<evidence type="ECO:0000256" key="4">
    <source>
        <dbReference type="ARBA" id="ARBA00022490"/>
    </source>
</evidence>
<evidence type="ECO:0000256" key="11">
    <source>
        <dbReference type="HAMAP-Rule" id="MF_00255"/>
    </source>
</evidence>
<evidence type="ECO:0000256" key="6">
    <source>
        <dbReference type="ARBA" id="ARBA00022741"/>
    </source>
</evidence>
<feature type="domain" description="DALR anticodon binding" evidence="12">
    <location>
        <begin position="654"/>
        <end position="751"/>
    </location>
</feature>
<dbReference type="Proteomes" id="UP000718278">
    <property type="component" value="Unassembled WGS sequence"/>
</dbReference>
<dbReference type="PANTHER" id="PTHR30075">
    <property type="entry name" value="GLYCYL-TRNA SYNTHETASE"/>
    <property type="match status" value="1"/>
</dbReference>
<dbReference type="GO" id="GO:0004820">
    <property type="term" value="F:glycine-tRNA ligase activity"/>
    <property type="evidence" value="ECO:0007669"/>
    <property type="project" value="UniProtKB-EC"/>
</dbReference>
<evidence type="ECO:0000259" key="12">
    <source>
        <dbReference type="Pfam" id="PF05746"/>
    </source>
</evidence>
<keyword evidence="7 11" id="KW-0067">ATP-binding</keyword>
<dbReference type="PRINTS" id="PR01045">
    <property type="entry name" value="TRNASYNTHGB"/>
</dbReference>
<dbReference type="RefSeq" id="WP_207487539.1">
    <property type="nucleotide sequence ID" value="NZ_JADIJS010000001.1"/>
</dbReference>
<comment type="subunit">
    <text evidence="3 11">Tetramer of two alpha and two beta subunits.</text>
</comment>
<dbReference type="NCBIfam" id="TIGR00211">
    <property type="entry name" value="glyS"/>
    <property type="match status" value="1"/>
</dbReference>
<evidence type="ECO:0000256" key="8">
    <source>
        <dbReference type="ARBA" id="ARBA00022917"/>
    </source>
</evidence>
<proteinExistence type="inferred from homology"/>
<keyword evidence="5 11" id="KW-0436">Ligase</keyword>
<keyword evidence="8 11" id="KW-0648">Protein biosynthesis</keyword>
<evidence type="ECO:0000256" key="2">
    <source>
        <dbReference type="ARBA" id="ARBA00008226"/>
    </source>
</evidence>
<comment type="subcellular location">
    <subcellularLocation>
        <location evidence="1 11">Cytoplasm</location>
    </subcellularLocation>
</comment>
<keyword evidence="6 11" id="KW-0547">Nucleotide-binding</keyword>
<keyword evidence="14" id="KW-1185">Reference proteome</keyword>
<gene>
    <name evidence="11" type="primary">glyS</name>
    <name evidence="13" type="ORF">IPV26_03680</name>
</gene>
<dbReference type="HAMAP" id="MF_00255">
    <property type="entry name" value="Gly_tRNA_synth_beta"/>
    <property type="match status" value="1"/>
</dbReference>
<dbReference type="InterPro" id="IPR006194">
    <property type="entry name" value="Gly-tRNA-synth_heterodimer"/>
</dbReference>
<dbReference type="PANTHER" id="PTHR30075:SF2">
    <property type="entry name" value="GLYCINE--TRNA LIGASE, CHLOROPLASTIC_MITOCHONDRIAL 2"/>
    <property type="match status" value="1"/>
</dbReference>
<comment type="caution">
    <text evidence="13">The sequence shown here is derived from an EMBL/GenBank/DDBJ whole genome shotgun (WGS) entry which is preliminary data.</text>
</comment>
<reference evidence="13 14" key="1">
    <citation type="submission" date="2020-10" db="EMBL/GenBank/DDBJ databases">
        <title>Genomic characterization of underground lake bacteria from Wind Cave National Park: Insight into the archetypical LuxI/LuxR and identification of LuxR solos.</title>
        <authorList>
            <person name="Wengert P.C."/>
            <person name="Savka M.A."/>
        </authorList>
    </citation>
    <scope>NUCLEOTIDE SEQUENCE [LARGE SCALE GENOMIC DNA]</scope>
    <source>
        <strain evidence="13 14">SD316</strain>
    </source>
</reference>
<dbReference type="EMBL" id="JADIJS010000001">
    <property type="protein sequence ID" value="MBO1038761.1"/>
    <property type="molecule type" value="Genomic_DNA"/>
</dbReference>
<comment type="catalytic activity">
    <reaction evidence="10 11">
        <text>tRNA(Gly) + glycine + ATP = glycyl-tRNA(Gly) + AMP + diphosphate</text>
        <dbReference type="Rhea" id="RHEA:16013"/>
        <dbReference type="Rhea" id="RHEA-COMP:9664"/>
        <dbReference type="Rhea" id="RHEA-COMP:9683"/>
        <dbReference type="ChEBI" id="CHEBI:30616"/>
        <dbReference type="ChEBI" id="CHEBI:33019"/>
        <dbReference type="ChEBI" id="CHEBI:57305"/>
        <dbReference type="ChEBI" id="CHEBI:78442"/>
        <dbReference type="ChEBI" id="CHEBI:78522"/>
        <dbReference type="ChEBI" id="CHEBI:456215"/>
        <dbReference type="EC" id="6.1.1.14"/>
    </reaction>
</comment>
<sequence>MPDLLLELFSEEIPARMQRKAAGDFKKMITDGLVEAGLTYEATTAYWTPRRLTLDIRGLTVRSKDVHEDVKGPSVTAPEQAIAGFLRKAGLTDVSQAHVHSDPKKGDFYVAHLTKPGRAAEEIIAELVPQTIRNFPWPKSMRWGDASSKPGALRWVRPLQSILCTFGPETEETVVVEFEVDGIKSGNVTYGHRFLSDGQAIKVRRFEDYVDKLEKAFVVLDAERRKEIISQDAHNLAFASGLELVEDAGLLEEVSGLVEWPVVLMGEFEEEFLAIPPEVIQLTIRVNQKCFVTRKQGETEALSNKFILVSNIAARDGGTEIAYGNGKVVRARLSDALYFWHTDQHDLPDLDKLAASGEKFGLDLKKPLDQRMARLDNLNVTFHAKLGTQGARVERIRELASQIAPLVGADPKLAARAAVLAKADLTTEVVGEFPELQGAMGRKYALLQGEDEAVAAALEEHYKPQGPSDFVPKNPVSVAVALADKLDTLVGFWAIDEKPTGSKDPFALRRAALGVIRLILSQDWKFPLLPLLHSAYTSLKEGQVQRKLREFETKLASEKSGDVDGEQDVDNALRNLETKTRAEIEANAEPLLADLLSFLHDRFKVHLKEEGARYDAIDAVLTSDADNLLLVARRLEALIVFINEEDGKNLLAGTKRAANILAAEEKKGTKVASSVDAALLKLDEEKALYAAVNLASTEAEEAIAGEDFGGAMLALAKLRGPVDTFFESVLVNDEDENVRANRLALLEQIRTATSKVADFSKIAG</sequence>
<evidence type="ECO:0000256" key="9">
    <source>
        <dbReference type="ARBA" id="ARBA00023146"/>
    </source>
</evidence>
<evidence type="ECO:0000313" key="13">
    <source>
        <dbReference type="EMBL" id="MBO1038761.1"/>
    </source>
</evidence>
<evidence type="ECO:0000256" key="5">
    <source>
        <dbReference type="ARBA" id="ARBA00022598"/>
    </source>
</evidence>
<dbReference type="Pfam" id="PF05746">
    <property type="entry name" value="DALR_1"/>
    <property type="match status" value="1"/>
</dbReference>
<dbReference type="PROSITE" id="PS50861">
    <property type="entry name" value="AA_TRNA_LIGASE_II_GLYAB"/>
    <property type="match status" value="1"/>
</dbReference>
<dbReference type="Pfam" id="PF02092">
    <property type="entry name" value="tRNA_synt_2f"/>
    <property type="match status" value="1"/>
</dbReference>
<evidence type="ECO:0000313" key="14">
    <source>
        <dbReference type="Proteomes" id="UP000718278"/>
    </source>
</evidence>